<evidence type="ECO:0000256" key="1">
    <source>
        <dbReference type="SAM" id="MobiDB-lite"/>
    </source>
</evidence>
<name>A0A3N1P4M7_9GAMM</name>
<dbReference type="STRING" id="584787.GCA_001247655_01411"/>
<feature type="compositionally biased region" description="Polar residues" evidence="1">
    <location>
        <begin position="1"/>
        <end position="41"/>
    </location>
</feature>
<evidence type="ECO:0000313" key="2">
    <source>
        <dbReference type="EMBL" id="ROQ22608.1"/>
    </source>
</evidence>
<gene>
    <name evidence="2" type="ORF">EDC28_10994</name>
</gene>
<protein>
    <submittedName>
        <fullName evidence="2">Flagellar protein FlaG</fullName>
    </submittedName>
</protein>
<dbReference type="Pfam" id="PF03646">
    <property type="entry name" value="FlaG"/>
    <property type="match status" value="1"/>
</dbReference>
<dbReference type="InterPro" id="IPR005186">
    <property type="entry name" value="FlaG"/>
</dbReference>
<reference evidence="2 3" key="1">
    <citation type="submission" date="2018-11" db="EMBL/GenBank/DDBJ databases">
        <title>Genomic Encyclopedia of Type Strains, Phase IV (KMG-IV): sequencing the most valuable type-strain genomes for metagenomic binning, comparative biology and taxonomic classification.</title>
        <authorList>
            <person name="Goeker M."/>
        </authorList>
    </citation>
    <scope>NUCLEOTIDE SEQUENCE [LARGE SCALE GENOMIC DNA]</scope>
    <source>
        <strain evidence="2 3">DSM 21945</strain>
    </source>
</reference>
<dbReference type="Gene3D" id="3.30.160.170">
    <property type="entry name" value="FlaG-like"/>
    <property type="match status" value="1"/>
</dbReference>
<accession>A0A3N1P4M7</accession>
<dbReference type="SUPFAM" id="SSF160214">
    <property type="entry name" value="FlaG-like"/>
    <property type="match status" value="1"/>
</dbReference>
<dbReference type="EMBL" id="RJUL01000009">
    <property type="protein sequence ID" value="ROQ22608.1"/>
    <property type="molecule type" value="Genomic_DNA"/>
</dbReference>
<feature type="region of interest" description="Disordered" evidence="1">
    <location>
        <begin position="1"/>
        <end position="54"/>
    </location>
</feature>
<dbReference type="PANTHER" id="PTHR37166">
    <property type="entry name" value="PROTEIN FLAG"/>
    <property type="match status" value="1"/>
</dbReference>
<keyword evidence="3" id="KW-1185">Reference proteome</keyword>
<sequence>MSDVSTMLSNSLGDTASGSLPAISSKTSATPSFDTPVTQPVSGKEDTPADTRQSLSDAVQVLAEFVNLRGHNLNFSTDESSGRTVVKVLDAQTGDVIRQIPSEEVLKTADRVRQLREELGAKIGIFLDSNV</sequence>
<keyword evidence="2" id="KW-0966">Cell projection</keyword>
<dbReference type="PANTHER" id="PTHR37166:SF1">
    <property type="entry name" value="PROTEIN FLAG"/>
    <property type="match status" value="1"/>
</dbReference>
<keyword evidence="2" id="KW-0282">Flagellum</keyword>
<evidence type="ECO:0000313" key="3">
    <source>
        <dbReference type="Proteomes" id="UP000268033"/>
    </source>
</evidence>
<proteinExistence type="predicted"/>
<dbReference type="AlphaFoldDB" id="A0A3N1P4M7"/>
<dbReference type="RefSeq" id="WP_083445976.1">
    <property type="nucleotide sequence ID" value="NZ_JBLXAC010000003.1"/>
</dbReference>
<organism evidence="2 3">
    <name type="scientific">Gallaecimonas pentaromativorans</name>
    <dbReference type="NCBI Taxonomy" id="584787"/>
    <lineage>
        <taxon>Bacteria</taxon>
        <taxon>Pseudomonadati</taxon>
        <taxon>Pseudomonadota</taxon>
        <taxon>Gammaproteobacteria</taxon>
        <taxon>Enterobacterales</taxon>
        <taxon>Gallaecimonadaceae</taxon>
        <taxon>Gallaecimonas</taxon>
    </lineage>
</organism>
<dbReference type="Proteomes" id="UP000268033">
    <property type="component" value="Unassembled WGS sequence"/>
</dbReference>
<comment type="caution">
    <text evidence="2">The sequence shown here is derived from an EMBL/GenBank/DDBJ whole genome shotgun (WGS) entry which is preliminary data.</text>
</comment>
<dbReference type="InterPro" id="IPR035924">
    <property type="entry name" value="FlaG-like_sf"/>
</dbReference>
<keyword evidence="2" id="KW-0969">Cilium</keyword>